<feature type="chain" id="PRO_5041666517" evidence="9">
    <location>
        <begin position="26"/>
        <end position="483"/>
    </location>
</feature>
<feature type="signal peptide" evidence="9">
    <location>
        <begin position="1"/>
        <end position="25"/>
    </location>
</feature>
<feature type="transmembrane region" description="Helical" evidence="8">
    <location>
        <begin position="161"/>
        <end position="181"/>
    </location>
</feature>
<evidence type="ECO:0000256" key="4">
    <source>
        <dbReference type="ARBA" id="ARBA00022729"/>
    </source>
</evidence>
<evidence type="ECO:0000256" key="3">
    <source>
        <dbReference type="ARBA" id="ARBA00022692"/>
    </source>
</evidence>
<feature type="transmembrane region" description="Helical" evidence="8">
    <location>
        <begin position="317"/>
        <end position="338"/>
    </location>
</feature>
<keyword evidence="4 9" id="KW-0732">Signal</keyword>
<evidence type="ECO:0000256" key="2">
    <source>
        <dbReference type="ARBA" id="ARBA00005748"/>
    </source>
</evidence>
<evidence type="ECO:0000256" key="7">
    <source>
        <dbReference type="ARBA" id="ARBA00023242"/>
    </source>
</evidence>
<protein>
    <submittedName>
        <fullName evidence="10">Uncharacterized protein</fullName>
    </submittedName>
</protein>
<keyword evidence="3 8" id="KW-0812">Transmembrane</keyword>
<keyword evidence="11" id="KW-1185">Reference proteome</keyword>
<comment type="similarity">
    <text evidence="2">Belongs to the NEMP family.</text>
</comment>
<evidence type="ECO:0000313" key="10">
    <source>
        <dbReference type="EMBL" id="GMN34317.1"/>
    </source>
</evidence>
<evidence type="ECO:0000313" key="11">
    <source>
        <dbReference type="Proteomes" id="UP001187192"/>
    </source>
</evidence>
<evidence type="ECO:0000256" key="6">
    <source>
        <dbReference type="ARBA" id="ARBA00023136"/>
    </source>
</evidence>
<dbReference type="Pfam" id="PF10225">
    <property type="entry name" value="NEMP"/>
    <property type="match status" value="1"/>
</dbReference>
<feature type="transmembrane region" description="Helical" evidence="8">
    <location>
        <begin position="258"/>
        <end position="278"/>
    </location>
</feature>
<evidence type="ECO:0000256" key="1">
    <source>
        <dbReference type="ARBA" id="ARBA00004575"/>
    </source>
</evidence>
<feature type="transmembrane region" description="Helical" evidence="8">
    <location>
        <begin position="187"/>
        <end position="207"/>
    </location>
</feature>
<dbReference type="Gramene" id="FCD_00006145-RA">
    <property type="protein sequence ID" value="FCD_00006145-RA:cds"/>
    <property type="gene ID" value="FCD_00006145"/>
</dbReference>
<sequence length="483" mass="53978">MGSAKPILLSAYIVCLLFLLPSSSSLEPVEERFLVVAPSAVLELSHGLPVKNSPGKPGKSMVCERIHIHGLSRIKNLRKFAHSAMVKISGRNSSVYLPNAEVCFHRNASLAMGMCPEDQWEKVSKGSWVRHMSPFDHKILDIRTASSSLESFEVSIEEEFFLHRVVLLVLGTLMLSLASFLSKSLVFYYGSAMAIGIILVILVVLFQGMKLIPFGGRKLAIFVPSSIAGVGYILKQVAPDFLRAILALMGIDPEMYDPVVKFLLAFIILAGAWMGFWVVRKIVLTEDGSIDISTSLLVAWSIRTVAALMILQSSADPVLAIEALISGIIVSSILRRIFRLRFLRRVYRKLMKSARKDSSASEDSLDEETYLIGNNEDSSFLRRPLRNFTVTSSSPVQGFGRRTLTQQQSDTGLYLSSFHDTPERRKFSKQGWEKFTKDSTEKALEELVSSPGFGKWLYRNADRISVSPNSGRAEQQRKWFLWS</sequence>
<dbReference type="GO" id="GO:0005637">
    <property type="term" value="C:nuclear inner membrane"/>
    <property type="evidence" value="ECO:0007669"/>
    <property type="project" value="UniProtKB-SubCell"/>
</dbReference>
<keyword evidence="5 8" id="KW-1133">Transmembrane helix</keyword>
<keyword evidence="7" id="KW-0539">Nucleus</keyword>
<gene>
    <name evidence="10" type="ORF">TIFTF001_004615</name>
</gene>
<evidence type="ECO:0000256" key="5">
    <source>
        <dbReference type="ARBA" id="ARBA00022989"/>
    </source>
</evidence>
<organism evidence="10 11">
    <name type="scientific">Ficus carica</name>
    <name type="common">Common fig</name>
    <dbReference type="NCBI Taxonomy" id="3494"/>
    <lineage>
        <taxon>Eukaryota</taxon>
        <taxon>Viridiplantae</taxon>
        <taxon>Streptophyta</taxon>
        <taxon>Embryophyta</taxon>
        <taxon>Tracheophyta</taxon>
        <taxon>Spermatophyta</taxon>
        <taxon>Magnoliopsida</taxon>
        <taxon>eudicotyledons</taxon>
        <taxon>Gunneridae</taxon>
        <taxon>Pentapetalae</taxon>
        <taxon>rosids</taxon>
        <taxon>fabids</taxon>
        <taxon>Rosales</taxon>
        <taxon>Moraceae</taxon>
        <taxon>Ficeae</taxon>
        <taxon>Ficus</taxon>
    </lineage>
</organism>
<evidence type="ECO:0000256" key="8">
    <source>
        <dbReference type="SAM" id="Phobius"/>
    </source>
</evidence>
<keyword evidence="6 8" id="KW-0472">Membrane</keyword>
<dbReference type="EMBL" id="BTGU01000004">
    <property type="protein sequence ID" value="GMN34317.1"/>
    <property type="molecule type" value="Genomic_DNA"/>
</dbReference>
<dbReference type="PANTHER" id="PTHR31587:SF4">
    <property type="entry name" value="TRANSMEMBRANE PROTEIN (DUF2215)"/>
    <property type="match status" value="1"/>
</dbReference>
<dbReference type="InterPro" id="IPR019358">
    <property type="entry name" value="NEMP_fam"/>
</dbReference>
<accession>A0AA88CY84</accession>
<evidence type="ECO:0000256" key="9">
    <source>
        <dbReference type="SAM" id="SignalP"/>
    </source>
</evidence>
<feature type="transmembrane region" description="Helical" evidence="8">
    <location>
        <begin position="290"/>
        <end position="311"/>
    </location>
</feature>
<dbReference type="Proteomes" id="UP001187192">
    <property type="component" value="Unassembled WGS sequence"/>
</dbReference>
<comment type="subcellular location">
    <subcellularLocation>
        <location evidence="1">Nucleus inner membrane</location>
        <topology evidence="1">Multi-pass membrane protein</topology>
        <orientation evidence="1">Nucleoplasmic side</orientation>
    </subcellularLocation>
</comment>
<comment type="caution">
    <text evidence="10">The sequence shown here is derived from an EMBL/GenBank/DDBJ whole genome shotgun (WGS) entry which is preliminary data.</text>
</comment>
<dbReference type="PANTHER" id="PTHR31587">
    <property type="entry name" value="TRANSMEMBRANE PROTEIN (DUF2215)"/>
    <property type="match status" value="1"/>
</dbReference>
<proteinExistence type="inferred from homology"/>
<dbReference type="AlphaFoldDB" id="A0AA88CY84"/>
<name>A0AA88CY84_FICCA</name>
<reference evidence="10" key="1">
    <citation type="submission" date="2023-07" db="EMBL/GenBank/DDBJ databases">
        <title>draft genome sequence of fig (Ficus carica).</title>
        <authorList>
            <person name="Takahashi T."/>
            <person name="Nishimura K."/>
        </authorList>
    </citation>
    <scope>NUCLEOTIDE SEQUENCE</scope>
</reference>